<dbReference type="PANTHER" id="PTHR30604:SF1">
    <property type="entry name" value="DNA UTILIZATION PROTEIN HOFQ"/>
    <property type="match status" value="1"/>
</dbReference>
<sequence precursor="true">MIHVRRIAVLFLVLGFFCIGFSNQLNSVIPSMDAESVTVTLIFMNEVTDYNIQSNPSKTIYSLALDGVSGRDMNLPLRMGPVEGLWTRQDPKRLSVNVALLIPAIDEPQVTIRENIVTLRFFRSNIDVDIEKFTTYGMTLSTAMTYLFSEEMLDLSYIISPSVRDEEVVVGFSLAMPEDILRNILTSLGDRVAYSYLTDGTFYLGTPEEVQSLVNAFWKTYIGVEFKLEGETVSEQIERLRKTLPVNSFIEYLPNEASLMVFGDLQTHMSLSAALTTNTVTKEFTIPWEITDVEDTPLNSYLDLARKLNATLFSESLTIISIPEFNKLILSGNDSQVNALYEYLELYRENVTSEDLDSSKARKTITLPDNFFLIEDVLKLGSVGGSGLTEGNTLVGAILSILQSYAPYEEIAVDRAFEPIGKVTFELPNYLVPVLEKTVDSFSGISAEVSYTIVNYHLTIEESVRSQVERITGALIEPLGERKGYILKGSRSSIGTAEYLLSLFTGITFEDYSSTYLELKANDSFEEVSAFLRTFYSAQGLVQDEYTVEQIADRLVFMYAPSEIMEKAVLELEQHERQIYRVTKESILEIAPEIYSSGLGELLQTILVENETADFIQSAGLLVVSAYPERLAEIETIIEERIPRIKEMLENRMSSQENRLSLQIEAIPGWDIEKFRMYLNDFLGTELFSEITLTTSGSGYIVIAAESVLEAISAEAEKLRGFEEPSYRLETSIPSLAQFELLLQRLGIAVTIVPVDNQFMIVGSKVNVEEASRLVRQLSTGLPVQGEVSESETVYEYRFIDIPYSEVQGISDLLDKLNLSVEFVNTPSGVAIVATEDRLKEAMVVIDSILSRIETIETGPRSYSLIDIEPSLVDSLDEILSLLGYEIDLVESPAGVIGIGVEAQLAKAKKIVEEIMNKEASILPQQGDIESEKSYLIIFSKPEVEIASLNSMIDVFGMDLVITPIYDKIVVVGDSEDLKLFNGLYDQILTTESVEGAFVSREIAGVPGWDSERLLSYLGVVLGPEKTANISFVQTAKGYIISCPESIIERVENEFERLRGIESPSYSIESKMPQIDEINSLLSRLGIIVDILEVDDYFVVVGSEYNVARAKELISKLVEAIGEDPESKETVFELSTIESKDSQVFGEIFSSIGIDVRLLESPSGVLVVGREEEVSKAIETSKSILQKRPSTALAQAVFEFVPAAFEEIGDYSLILEKMGIDAELLPSPSGVIVVGSSEEVSKARTAVQTIHDQKQAFDSTEDSKNVSTFVRRVAGWSDEVFTSYLSDFLGEDLYSRVSIAPTVSGYIAVGPIDLLETIEAEVARLNEIQDPYFIVKQGLTPLDQLELLIEALGIRVEIIPVEDKYLIVGNHDSVVQTGELIDQLIDAIYPEGKPTEQTATSKTFIFLPIEPEDIAPLETVMEKLGIISEFVQISNGVIAVGSTEELSRSLDVVESVMAHSESVTAELEMDYRFVDVLKDSIDQLLPIIERLSIGVELLDTPAGVVAIGAEQDLDRAEELIKAINSRDTKEVPLQEKYESYLLLPLSAGITVESLQPALELLAYRVFAVSVADKLIAIGSEEDLLKFKALYMQLQSQEVDREERISLEIKMIPGWDLTRLNEYLRLFLGADEFERISIVSSSTGFVALTPRALADVVEAEISRLREFEDPAFTVIERVPPVDDLEGLLVRLGVLVDLVEMGSSTIVIGSGEDVRQTGIIIEQLMESVKFDVASPEVMEYSVLDIAQDDIESFSAILESLTIDVSLISSPSGAIAIGSHQAVARAETVVEDILSRRTTPQVYEPTYAFTGIQSADIAIYQTILDKLDSGVELLPSATGVIMIGEGDKVQEAVKTVNAILEREALFDESEGQPDRVSNVAAIVPGWNDEKYASYFADFLGKDDFSRITITPSSSGYIVVGPQEVVSKLVKEASRLAGIEDPFFVIENSLPAVEQMDSLLERLGLKVTILPVEDKFLVVGKKESVEEAVELIRLLSNGLEAPSSSRKYDFQIMPASEGAFDTIRQVLAELKIEATALSFGDNVILVGYDEDLESAAKVVNSINERTVTLETDKELKYSFTEIPNDRINEFSAILDSLEMDVQLLSSPSGVVLVGTEEESAKANDVILSVLSKAEEDEMVESRFFNNPAGWEDGKLVTYLRSFLGEKDWAKISVTPVQSGYLIVGPTAILDRIHSETVRLSGLEKPHYEIVDTVPSIQNLQGMLEKMGLAVTVVIVDGRSMVIGPEDDVIQTVRIFSELSEGVVLPKGEEPDVFNFVEIPTEEVESFRAIFSRLGIRVDLLNAPTGVIAVGQGEEVAKAVDTITSILSRREVQVVDGEKSYLVVEVADGFDLAAAQSILSAFNINVFPLSVAGKLVVIGSENEIMRFAEIREDIISEHRVTVIVPREVTLEELTGIVDTLEMEISVLEIRDSFVVYGKEGDIERVRAILSELVSEKPSEEVRHSRIFTGISLSTDFLNKLLSSMNSSLTIYGEGDKLVAVGTEDDIEMFEGLLKEIGSAPSTEELTAQFYPRIEGWTGETLSGFFEAMNLAVQVFHENSQGYLLIGPESELSKLPDIMEGLELKTKKLTTLYPVPSGMTFEELREILISAGFNLSYTKLGQSMSISGLEEDVELAVALLDEVIRSNLGKGISYRLIKLPADLTLEKFEKIMGDMALGISSVQVDGEVMLIGSDSDLRTANEIVEYLTPEGTPIEDEVVYSVIPISEELSMTEIAALVEKLSLNVEILPVGEDLFVIGTQRNVDSFRELVNSISATLGIEEVQSPEYTIVEFVEEISLDQFRELLASLNISVKIVEVGDYLVFIGSGEDNLEAAELFSRFETKDTEPESEEIEFEALSFPEGFDINSLTTVFEKLDLRVDINAVSNVLLIIGTRESIENAVTIIEKLVQVSTGDSGEGNVFKVLESKEGVSSELLSQLFRLIGVEVEILESETVFVFVGSEADVEMAVDVYDSLGESAGVDEGPLSYTITILPKNLTPSQLQTAFTSIQIPVGVIEAGDYAIIVGTKASLARAQELVSSLRIGIDASGTSADGSVSYITFALPEGTEINQFESIAGLMELKLKFEPVGERVFMIGTAQDIGEFEQVLSGLVSEKSGIVNEFRFVKKLSGVDAETLKTYLLAREIELSGVFDVSGGYLLIGSADSLDGAQSIIDYLLDNQQVHFAYIDLPASITPEILQAIANDLLLEISFAQITPTRYLFVGNMEDVESFRDILAKAVTEDTKFLSYSIVVVGQAFNDDLSRVYGPEGSQRSGMDDLKDALESIGVSVFIGKFDNRLLVVGESVHVDLARQLITELNQTTGSTEGTEKVRIEDLPPVSGWSIEQITQFLEAAEIQLRSIIEYSGRLIGIGTQVGLENAREALSILAVDSKRESVRVEKSLVSDNQLQEIISKLSLEVDYIDLDRQWLLIGDPESLMIITRTIEEAAADREISRYITDLTVNPQELADLLRESIEGITVQTFADLQMLLIKSKSSALLDAAEDMVRDVQESRKAIDPLEKGVVVKDSMVSIRVTDQDLEALLRTVSEKLGISLLFVDKIVENITMSIEDLSWDKLVKVINATKPVEIVRIDDIYAVTKKEQKAGEEPTDVELVYRVYHNVEELTRLIEFYGGEVLSDPVNGYIVVRGLAKSRVDNIFDEIGSALSQPKKQVRIETRLVDESLIDEIQREIKTSIGINAPEILIENGSVDLDFGIIDYLDITQLIDDLVNTGTVKIEADLSDRDNDSDLISSPSIVSMSGEEAKIHIGDTIPYLVRTIEYVEGNPVEIETIEYLNTGVELRITPTVNDDGKILLDLFIKVSEPEKYVDGTRTLYGEKTREANSRLIISDGNTLTIGGLVANKDTVTVNKMPFLSDLPFIGKLFTTENKTSDKRELVIFITAEVVEP</sequence>
<dbReference type="GO" id="GO:0009306">
    <property type="term" value="P:protein secretion"/>
    <property type="evidence" value="ECO:0007669"/>
    <property type="project" value="InterPro"/>
</dbReference>
<evidence type="ECO:0000256" key="1">
    <source>
        <dbReference type="RuleBase" id="RU004003"/>
    </source>
</evidence>
<feature type="domain" description="Type II/III secretion system secretin-like" evidence="2">
    <location>
        <begin position="3735"/>
        <end position="3897"/>
    </location>
</feature>
<dbReference type="Proteomes" id="UP000002881">
    <property type="component" value="Chromosome"/>
</dbReference>
<keyword evidence="4" id="KW-1185">Reference proteome</keyword>
<dbReference type="EMBL" id="CP003532">
    <property type="protein sequence ID" value="AFK06436.1"/>
    <property type="molecule type" value="Genomic_DNA"/>
</dbReference>
<gene>
    <name evidence="3" type="ORF">Theba_0719</name>
</gene>
<evidence type="ECO:0000313" key="3">
    <source>
        <dbReference type="EMBL" id="AFK06436.1"/>
    </source>
</evidence>
<protein>
    <submittedName>
        <fullName evidence="3">Type II secretory pathway, component HofQ</fullName>
    </submittedName>
</protein>
<dbReference type="PANTHER" id="PTHR30604">
    <property type="entry name" value="PROTEIN TRANSPORT PROTEIN HOFQ"/>
    <property type="match status" value="1"/>
</dbReference>
<name>I2F3D3_9BACT</name>
<comment type="similarity">
    <text evidence="1">Belongs to the bacterial secretin family.</text>
</comment>
<dbReference type="KEGG" id="mpg:Theba_0719"/>
<organism evidence="3 4">
    <name type="scientific">Mesotoga prima MesG1.Ag.4.2</name>
    <dbReference type="NCBI Taxonomy" id="660470"/>
    <lineage>
        <taxon>Bacteria</taxon>
        <taxon>Thermotogati</taxon>
        <taxon>Thermotogota</taxon>
        <taxon>Thermotogae</taxon>
        <taxon>Kosmotogales</taxon>
        <taxon>Kosmotogaceae</taxon>
        <taxon>Mesotoga</taxon>
    </lineage>
</organism>
<evidence type="ECO:0000313" key="4">
    <source>
        <dbReference type="Proteomes" id="UP000002881"/>
    </source>
</evidence>
<accession>I2F3D3</accession>
<dbReference type="InterPro" id="IPR004846">
    <property type="entry name" value="T2SS/T3SS_dom"/>
</dbReference>
<dbReference type="HOGENOM" id="CLU_224197_0_0_0"/>
<evidence type="ECO:0000259" key="2">
    <source>
        <dbReference type="Pfam" id="PF00263"/>
    </source>
</evidence>
<dbReference type="eggNOG" id="COG4796">
    <property type="taxonomic scope" value="Bacteria"/>
</dbReference>
<dbReference type="STRING" id="660470.Theba_0719"/>
<dbReference type="Pfam" id="PF00263">
    <property type="entry name" value="Secretin"/>
    <property type="match status" value="1"/>
</dbReference>
<reference evidence="3 4" key="1">
    <citation type="journal article" date="2012" name="Genome Biol. Evol.">
        <title>Genome Sequence of the Mesophilic Thermotogales Bacterium Mesotoga prima MesG1.Ag.4.2 Reveals the Largest Thermotogales Genome To Date.</title>
        <authorList>
            <person name="Zhaxybayeva O."/>
            <person name="Swithers K.S."/>
            <person name="Foght J."/>
            <person name="Green A.G."/>
            <person name="Bruce D."/>
            <person name="Detter C."/>
            <person name="Han S."/>
            <person name="Teshima H."/>
            <person name="Han J."/>
            <person name="Woyke T."/>
            <person name="Pitluck S."/>
            <person name="Nolan M."/>
            <person name="Ivanova N."/>
            <person name="Pati A."/>
            <person name="Land M.L."/>
            <person name="Dlutek M."/>
            <person name="Doolittle W.F."/>
            <person name="Noll K.M."/>
            <person name="Nesbo C.L."/>
        </authorList>
    </citation>
    <scope>NUCLEOTIDE SEQUENCE [LARGE SCALE GENOMIC DNA]</scope>
    <source>
        <strain evidence="4">mesG1.Ag.4.2</strain>
    </source>
</reference>
<proteinExistence type="inferred from homology"/>
<dbReference type="InterPro" id="IPR051808">
    <property type="entry name" value="Type_IV_pilus_biogenesis"/>
</dbReference>